<evidence type="ECO:0000259" key="2">
    <source>
        <dbReference type="SMART" id="SM00363"/>
    </source>
</evidence>
<dbReference type="PANTHER" id="PTHR43249">
    <property type="entry name" value="UDP-N-ACETYL-2-AMINO-2-DEOXY-D-GLUCURONATE OXIDASE"/>
    <property type="match status" value="1"/>
</dbReference>
<protein>
    <submittedName>
        <fullName evidence="3">Gfo/Idh/MocA family oxidoreductase</fullName>
    </submittedName>
</protein>
<evidence type="ECO:0000313" key="3">
    <source>
        <dbReference type="EMBL" id="MBM6856341.1"/>
    </source>
</evidence>
<dbReference type="InterPro" id="IPR055170">
    <property type="entry name" value="GFO_IDH_MocA-like_dom"/>
</dbReference>
<sequence>MSEARIDKWMWAVRIFKTRTIAAEACKKGRISINGAQAKAARMVKPGDIVQVRKPPITYSFKVLQAIEKRVGAKLVAEMMENVTTPDQYELLEMSRVSGFVNRAKGTGRPTKKDRRSLEEFTTPEFMDDFDFDFDFDDEDDDEYTTVIVIDQKTSCTMKREKIRWGFIGCGEVTKYKSGPAFQKIEGSEVVAVMSRNGAKAKTYAKERNIPKWYDDAQELIDDEDVNAVYIATPPSSHATYAIMAMKAGKPVYIEKPMAVTYEECCRINRISQETGVPCFVAYYRRYLPYFQKVKSLVEEGAIGNVINIQIRFAQPPRNLDYNRENLPWRVQPDIAGGGYFYDLAPHQIDLLQEIFGCILEASGYKSNRGGLYQAEDTISACFQFDNGLVGSGSWCFVADDSAREDRIEIIGDKGMICFSVFTYDPIALHTEKGREEIPIANPLYVQQPLIQAVVDHLLGKSVCTCDGESATLTNWVMDKILGKI</sequence>
<gene>
    <name evidence="3" type="ORF">H6D15_01760</name>
</gene>
<dbReference type="SUPFAM" id="SSF51735">
    <property type="entry name" value="NAD(P)-binding Rossmann-fold domains"/>
    <property type="match status" value="1"/>
</dbReference>
<dbReference type="SUPFAM" id="SSF55174">
    <property type="entry name" value="Alpha-L RNA-binding motif"/>
    <property type="match status" value="1"/>
</dbReference>
<dbReference type="InterPro" id="IPR052515">
    <property type="entry name" value="Gfo/Idh/MocA_Oxidoreductase"/>
</dbReference>
<dbReference type="Gene3D" id="3.30.360.10">
    <property type="entry name" value="Dihydrodipicolinate Reductase, domain 2"/>
    <property type="match status" value="1"/>
</dbReference>
<dbReference type="Pfam" id="PF22725">
    <property type="entry name" value="GFO_IDH_MocA_C3"/>
    <property type="match status" value="1"/>
</dbReference>
<dbReference type="CDD" id="cd00165">
    <property type="entry name" value="S4"/>
    <property type="match status" value="1"/>
</dbReference>
<keyword evidence="4" id="KW-1185">Reference proteome</keyword>
<evidence type="ECO:0000313" key="4">
    <source>
        <dbReference type="Proteomes" id="UP000698924"/>
    </source>
</evidence>
<dbReference type="InterPro" id="IPR036291">
    <property type="entry name" value="NAD(P)-bd_dom_sf"/>
</dbReference>
<dbReference type="PANTHER" id="PTHR43249:SF1">
    <property type="entry name" value="D-GLUCOSIDE 3-DEHYDROGENASE"/>
    <property type="match status" value="1"/>
</dbReference>
<dbReference type="SMART" id="SM00363">
    <property type="entry name" value="S4"/>
    <property type="match status" value="1"/>
</dbReference>
<dbReference type="Proteomes" id="UP000698924">
    <property type="component" value="Unassembled WGS sequence"/>
</dbReference>
<reference evidence="3 4" key="1">
    <citation type="journal article" date="2021" name="Sci. Rep.">
        <title>The distribution of antibiotic resistance genes in chicken gut microbiota commensals.</title>
        <authorList>
            <person name="Juricova H."/>
            <person name="Matiasovicova J."/>
            <person name="Kubasova T."/>
            <person name="Cejkova D."/>
            <person name="Rychlik I."/>
        </authorList>
    </citation>
    <scope>NUCLEOTIDE SEQUENCE [LARGE SCALE GENOMIC DNA]</scope>
    <source>
        <strain evidence="3 4">An421</strain>
    </source>
</reference>
<evidence type="ECO:0000256" key="1">
    <source>
        <dbReference type="PROSITE-ProRule" id="PRU00182"/>
    </source>
</evidence>
<organism evidence="3 4">
    <name type="scientific">Caecibacteroides pullorum</name>
    <dbReference type="NCBI Taxonomy" id="2725562"/>
    <lineage>
        <taxon>Bacteria</taxon>
        <taxon>Pseudomonadati</taxon>
        <taxon>Bacteroidota</taxon>
        <taxon>Bacteroidia</taxon>
        <taxon>Bacteroidales</taxon>
        <taxon>Bacteroidaceae</taxon>
        <taxon>Caecibacteroides</taxon>
    </lineage>
</organism>
<dbReference type="InterPro" id="IPR000683">
    <property type="entry name" value="Gfo/Idh/MocA-like_OxRdtase_N"/>
</dbReference>
<dbReference type="PROSITE" id="PS50889">
    <property type="entry name" value="S4"/>
    <property type="match status" value="1"/>
</dbReference>
<comment type="caution">
    <text evidence="3">The sequence shown here is derived from an EMBL/GenBank/DDBJ whole genome shotgun (WGS) entry which is preliminary data.</text>
</comment>
<accession>A0AA40ZR63</accession>
<dbReference type="Gene3D" id="3.10.290.10">
    <property type="entry name" value="RNA-binding S4 domain"/>
    <property type="match status" value="1"/>
</dbReference>
<dbReference type="InterPro" id="IPR002942">
    <property type="entry name" value="S4_RNA-bd"/>
</dbReference>
<dbReference type="SUPFAM" id="SSF55347">
    <property type="entry name" value="Glyceraldehyde-3-phosphate dehydrogenase-like, C-terminal domain"/>
    <property type="match status" value="1"/>
</dbReference>
<name>A0AA40ZR63_9BACT</name>
<dbReference type="Pfam" id="PF01408">
    <property type="entry name" value="GFO_IDH_MocA"/>
    <property type="match status" value="1"/>
</dbReference>
<dbReference type="Pfam" id="PF01479">
    <property type="entry name" value="S4"/>
    <property type="match status" value="1"/>
</dbReference>
<proteinExistence type="predicted"/>
<dbReference type="GO" id="GO:0003723">
    <property type="term" value="F:RNA binding"/>
    <property type="evidence" value="ECO:0007669"/>
    <property type="project" value="UniProtKB-KW"/>
</dbReference>
<feature type="domain" description="RNA-binding S4" evidence="2">
    <location>
        <begin position="4"/>
        <end position="67"/>
    </location>
</feature>
<dbReference type="AlphaFoldDB" id="A0AA40ZR63"/>
<dbReference type="InterPro" id="IPR036986">
    <property type="entry name" value="S4_RNA-bd_sf"/>
</dbReference>
<keyword evidence="1" id="KW-0694">RNA-binding</keyword>
<dbReference type="Gene3D" id="3.40.50.720">
    <property type="entry name" value="NAD(P)-binding Rossmann-like Domain"/>
    <property type="match status" value="1"/>
</dbReference>
<dbReference type="EMBL" id="JACJMO010000001">
    <property type="protein sequence ID" value="MBM6856341.1"/>
    <property type="molecule type" value="Genomic_DNA"/>
</dbReference>
<dbReference type="GO" id="GO:0000166">
    <property type="term" value="F:nucleotide binding"/>
    <property type="evidence" value="ECO:0007669"/>
    <property type="project" value="InterPro"/>
</dbReference>